<dbReference type="InParanoid" id="G3U679"/>
<dbReference type="SUPFAM" id="SSF48726">
    <property type="entry name" value="Immunoglobulin"/>
    <property type="match status" value="1"/>
</dbReference>
<dbReference type="GO" id="GO:0002250">
    <property type="term" value="P:adaptive immune response"/>
    <property type="evidence" value="ECO:0007669"/>
    <property type="project" value="UniProtKB-KW"/>
</dbReference>
<evidence type="ECO:0000259" key="10">
    <source>
        <dbReference type="PROSITE" id="PS50835"/>
    </source>
</evidence>
<dbReference type="GeneTree" id="ENSGT00940000154460"/>
<accession>G3U679</accession>
<evidence type="ECO:0000256" key="5">
    <source>
        <dbReference type="ARBA" id="ARBA00023170"/>
    </source>
</evidence>
<keyword evidence="7" id="KW-1279">T cell receptor</keyword>
<feature type="domain" description="Ig-like" evidence="10">
    <location>
        <begin position="21"/>
        <end position="117"/>
    </location>
</feature>
<evidence type="ECO:0000256" key="7">
    <source>
        <dbReference type="ARBA" id="ARBA00043266"/>
    </source>
</evidence>
<dbReference type="FunCoup" id="G3U679">
    <property type="interactions" value="218"/>
</dbReference>
<name>G3U679_LOXAF</name>
<dbReference type="eggNOG" id="ENOG502SA48">
    <property type="taxonomic scope" value="Eukaryota"/>
</dbReference>
<sequence>MESRLLCWAAICLLVASQTGAGVSQAPKHRVTKKGQAVALRCDPISGHVGLFWYRQTLGQGLVLLTYFQNKDEADKSGMADDRFSAERPEGSSSTLRIQPVEPGDSAVYLCASSLET</sequence>
<evidence type="ECO:0000256" key="4">
    <source>
        <dbReference type="ARBA" id="ARBA00023157"/>
    </source>
</evidence>
<reference evidence="11" key="3">
    <citation type="submission" date="2025-09" db="UniProtKB">
        <authorList>
            <consortium name="Ensembl"/>
        </authorList>
    </citation>
    <scope>IDENTIFICATION</scope>
    <source>
        <strain evidence="11">Isolate ISIS603380</strain>
    </source>
</reference>
<keyword evidence="12" id="KW-1185">Reference proteome</keyword>
<feature type="compositionally biased region" description="Basic and acidic residues" evidence="8">
    <location>
        <begin position="78"/>
        <end position="90"/>
    </location>
</feature>
<evidence type="ECO:0000256" key="6">
    <source>
        <dbReference type="ARBA" id="ARBA00023319"/>
    </source>
</evidence>
<keyword evidence="4" id="KW-1015">Disulfide bond</keyword>
<reference evidence="11 12" key="1">
    <citation type="submission" date="2009-06" db="EMBL/GenBank/DDBJ databases">
        <title>The Genome Sequence of Loxodonta africana (African elephant).</title>
        <authorList>
            <person name="Di Palma F."/>
            <person name="Heiman D."/>
            <person name="Young S."/>
            <person name="Johnson J."/>
            <person name="Lander E.S."/>
            <person name="Lindblad-Toh K."/>
        </authorList>
    </citation>
    <scope>NUCLEOTIDE SEQUENCE [LARGE SCALE GENOMIC DNA]</scope>
    <source>
        <strain evidence="11 12">Isolate ISIS603380</strain>
    </source>
</reference>
<keyword evidence="6" id="KW-0393">Immunoglobulin domain</keyword>
<organism evidence="11 12">
    <name type="scientific">Loxodonta africana</name>
    <name type="common">African elephant</name>
    <dbReference type="NCBI Taxonomy" id="9785"/>
    <lineage>
        <taxon>Eukaryota</taxon>
        <taxon>Metazoa</taxon>
        <taxon>Chordata</taxon>
        <taxon>Craniata</taxon>
        <taxon>Vertebrata</taxon>
        <taxon>Euteleostomi</taxon>
        <taxon>Mammalia</taxon>
        <taxon>Eutheria</taxon>
        <taxon>Afrotheria</taxon>
        <taxon>Proboscidea</taxon>
        <taxon>Elephantidae</taxon>
        <taxon>Loxodonta</taxon>
    </lineage>
</organism>
<keyword evidence="2" id="KW-0391">Immunity</keyword>
<evidence type="ECO:0000256" key="3">
    <source>
        <dbReference type="ARBA" id="ARBA00023130"/>
    </source>
</evidence>
<evidence type="ECO:0000256" key="1">
    <source>
        <dbReference type="ARBA" id="ARBA00022729"/>
    </source>
</evidence>
<dbReference type="AlphaFoldDB" id="G3U679"/>
<dbReference type="GO" id="GO:0042101">
    <property type="term" value="C:T cell receptor complex"/>
    <property type="evidence" value="ECO:0007669"/>
    <property type="project" value="UniProtKB-KW"/>
</dbReference>
<dbReference type="PANTHER" id="PTHR23268:SF20">
    <property type="entry name" value="T CELL RECEPTOR BETA VARIABLE 7-4-RELATED"/>
    <property type="match status" value="1"/>
</dbReference>
<dbReference type="OMA" id="WETSRFG"/>
<dbReference type="PROSITE" id="PS50835">
    <property type="entry name" value="IG_LIKE"/>
    <property type="match status" value="1"/>
</dbReference>
<dbReference type="InterPro" id="IPR013783">
    <property type="entry name" value="Ig-like_fold"/>
</dbReference>
<dbReference type="FunFam" id="2.60.40.10:FF:002491">
    <property type="entry name" value="T cell receptor beta variable 12-4"/>
    <property type="match status" value="1"/>
</dbReference>
<protein>
    <recommendedName>
        <fullName evidence="10">Ig-like domain-containing protein</fullName>
    </recommendedName>
</protein>
<dbReference type="Gene3D" id="2.60.40.10">
    <property type="entry name" value="Immunoglobulins"/>
    <property type="match status" value="1"/>
</dbReference>
<dbReference type="Ensembl" id="ENSLAFT00000031370.1">
    <property type="protein sequence ID" value="ENSLAFP00000023337.1"/>
    <property type="gene ID" value="ENSLAFG00000028455.1"/>
</dbReference>
<evidence type="ECO:0000313" key="12">
    <source>
        <dbReference type="Proteomes" id="UP000007646"/>
    </source>
</evidence>
<feature type="region of interest" description="Disordered" evidence="8">
    <location>
        <begin position="78"/>
        <end position="99"/>
    </location>
</feature>
<dbReference type="InterPro" id="IPR007110">
    <property type="entry name" value="Ig-like_dom"/>
</dbReference>
<evidence type="ECO:0000256" key="2">
    <source>
        <dbReference type="ARBA" id="ARBA00022859"/>
    </source>
</evidence>
<evidence type="ECO:0000256" key="9">
    <source>
        <dbReference type="SAM" id="SignalP"/>
    </source>
</evidence>
<keyword evidence="3" id="KW-1064">Adaptive immunity</keyword>
<dbReference type="GO" id="GO:0007166">
    <property type="term" value="P:cell surface receptor signaling pathway"/>
    <property type="evidence" value="ECO:0007669"/>
    <property type="project" value="TreeGrafter"/>
</dbReference>
<dbReference type="STRING" id="9785.ENSLAFP00000023337"/>
<keyword evidence="1 9" id="KW-0732">Signal</keyword>
<evidence type="ECO:0000256" key="8">
    <source>
        <dbReference type="SAM" id="MobiDB-lite"/>
    </source>
</evidence>
<dbReference type="InterPro" id="IPR036179">
    <property type="entry name" value="Ig-like_dom_sf"/>
</dbReference>
<dbReference type="PANTHER" id="PTHR23268">
    <property type="entry name" value="T-CELL RECEPTOR BETA CHAIN"/>
    <property type="match status" value="1"/>
</dbReference>
<dbReference type="InterPro" id="IPR013106">
    <property type="entry name" value="Ig_V-set"/>
</dbReference>
<feature type="signal peptide" evidence="9">
    <location>
        <begin position="1"/>
        <end position="21"/>
    </location>
</feature>
<reference evidence="11" key="2">
    <citation type="submission" date="2025-08" db="UniProtKB">
        <authorList>
            <consortium name="Ensembl"/>
        </authorList>
    </citation>
    <scope>IDENTIFICATION</scope>
    <source>
        <strain evidence="11">Isolate ISIS603380</strain>
    </source>
</reference>
<dbReference type="Pfam" id="PF07686">
    <property type="entry name" value="V-set"/>
    <property type="match status" value="1"/>
</dbReference>
<dbReference type="Proteomes" id="UP000007646">
    <property type="component" value="Unassembled WGS sequence"/>
</dbReference>
<feature type="chain" id="PRO_5003456227" description="Ig-like domain-containing protein" evidence="9">
    <location>
        <begin position="22"/>
        <end position="117"/>
    </location>
</feature>
<proteinExistence type="predicted"/>
<keyword evidence="5" id="KW-0675">Receptor</keyword>
<dbReference type="HOGENOM" id="CLU_077975_9_4_1"/>
<evidence type="ECO:0000313" key="11">
    <source>
        <dbReference type="Ensembl" id="ENSLAFP00000023337.1"/>
    </source>
</evidence>
<dbReference type="CDD" id="cd05899">
    <property type="entry name" value="IgV_TCR_beta"/>
    <property type="match status" value="1"/>
</dbReference>
<dbReference type="InterPro" id="IPR050413">
    <property type="entry name" value="TCR_beta_variable"/>
</dbReference>
<dbReference type="SMART" id="SM00406">
    <property type="entry name" value="IGv"/>
    <property type="match status" value="1"/>
</dbReference>